<evidence type="ECO:0000256" key="1">
    <source>
        <dbReference type="ARBA" id="ARBA00007458"/>
    </source>
</evidence>
<protein>
    <recommendedName>
        <fullName evidence="2">Transglutaminase-like domain-containing protein</fullName>
    </recommendedName>
</protein>
<keyword evidence="4" id="KW-1185">Reference proteome</keyword>
<feature type="domain" description="Transglutaminase-like" evidence="2">
    <location>
        <begin position="108"/>
        <end position="178"/>
    </location>
</feature>
<dbReference type="Gene3D" id="3.10.620.30">
    <property type="match status" value="1"/>
</dbReference>
<dbReference type="InterPro" id="IPR007562">
    <property type="entry name" value="Transglutaminase-like_domain"/>
</dbReference>
<proteinExistence type="inferred from homology"/>
<dbReference type="EMBL" id="JAPTGB010000020">
    <property type="protein sequence ID" value="MCZ0861304.1"/>
    <property type="molecule type" value="Genomic_DNA"/>
</dbReference>
<dbReference type="Proteomes" id="UP001141422">
    <property type="component" value="Unassembled WGS sequence"/>
</dbReference>
<dbReference type="RefSeq" id="WP_268925494.1">
    <property type="nucleotide sequence ID" value="NZ_JAPTGB010000020.1"/>
</dbReference>
<sequence>MRRVKNVQYPAIVPGSAAGEVTVRLTFPFRHLHHSFTIAVPQSLYEGARSSGKAAHVPAGIGDAWLAGYYTAFTSDPALVPFYRILLSELRKIRSSQNYDDDAYLELIAAFVQSIPYDTEKVAAIDRAPRFPVETVVDRKGICSDKSLLLAGLLAHEGYAAAVLHFSPENHLAVGIPVPEGYDFHGCGCAVIESTALGFVGDAEGAFPAGDGKVRTLASRPKVFFVGHGSKRYGSIAEVSKILLVRSALREKLAEEGSFVHDIRSEEEIIFRSKAELAASRNRLEALEAETATISGDTDTFAAAYAVYRKAVADHNAGVALLARRIQRYNQLVDEYNRLAATLTFLQHNRLDRPAVFARIRNLRI</sequence>
<name>A0ABT4IIW0_9EURY</name>
<reference evidence="3" key="1">
    <citation type="submission" date="2022-12" db="EMBL/GenBank/DDBJ databases">
        <title>Isolation and characterisation of novel Methanocorpusculum spp. from native Australian herbivores indicates the genus is ancestrally host-associated.</title>
        <authorList>
            <person name="Volmer J.G."/>
            <person name="Soo R.M."/>
            <person name="Evans P.N."/>
            <person name="Hoedt E.C."/>
            <person name="Astorga Alsina A.L."/>
            <person name="Woodcroft B.J."/>
            <person name="Tyson G.W."/>
            <person name="Hugenholtz P."/>
            <person name="Morrison M."/>
        </authorList>
    </citation>
    <scope>NUCLEOTIDE SEQUENCE</scope>
    <source>
        <strain evidence="3">MG</strain>
    </source>
</reference>
<dbReference type="Pfam" id="PF04473">
    <property type="entry name" value="DUF553"/>
    <property type="match status" value="1"/>
</dbReference>
<evidence type="ECO:0000313" key="4">
    <source>
        <dbReference type="Proteomes" id="UP001141422"/>
    </source>
</evidence>
<evidence type="ECO:0000313" key="3">
    <source>
        <dbReference type="EMBL" id="MCZ0861304.1"/>
    </source>
</evidence>
<gene>
    <name evidence="3" type="ORF">O0S10_08745</name>
</gene>
<comment type="similarity">
    <text evidence="1">Belongs to the UPF0252 family.</text>
</comment>
<evidence type="ECO:0000259" key="2">
    <source>
        <dbReference type="Pfam" id="PF04473"/>
    </source>
</evidence>
<comment type="caution">
    <text evidence="3">The sequence shown here is derived from an EMBL/GenBank/DDBJ whole genome shotgun (WGS) entry which is preliminary data.</text>
</comment>
<organism evidence="3 4">
    <name type="scientific">Methanocorpusculum petauri</name>
    <dbReference type="NCBI Taxonomy" id="3002863"/>
    <lineage>
        <taxon>Archaea</taxon>
        <taxon>Methanobacteriati</taxon>
        <taxon>Methanobacteriota</taxon>
        <taxon>Stenosarchaea group</taxon>
        <taxon>Methanomicrobia</taxon>
        <taxon>Methanomicrobiales</taxon>
        <taxon>Methanocorpusculaceae</taxon>
        <taxon>Methanocorpusculum</taxon>
    </lineage>
</organism>
<accession>A0ABT4IIW0</accession>